<dbReference type="InterPro" id="IPR015421">
    <property type="entry name" value="PyrdxlP-dep_Trfase_major"/>
</dbReference>
<evidence type="ECO:0000256" key="6">
    <source>
        <dbReference type="PIRSR" id="PIRSR602129-50"/>
    </source>
</evidence>
<keyword evidence="3" id="KW-0210">Decarboxylase</keyword>
<comment type="similarity">
    <text evidence="2 7">Belongs to the group II decarboxylase family.</text>
</comment>
<keyword evidence="5 7" id="KW-0456">Lyase</keyword>
<accession>A0A3B6FUC4</accession>
<dbReference type="Pfam" id="PF00282">
    <property type="entry name" value="Pyridoxal_deC"/>
    <property type="match status" value="1"/>
</dbReference>
<dbReference type="Gene3D" id="3.90.1150.10">
    <property type="entry name" value="Aspartate Aminotransferase, domain 1"/>
    <property type="match status" value="1"/>
</dbReference>
<evidence type="ECO:0000313" key="8">
    <source>
        <dbReference type="EnsemblPlants" id="TraesCS3B02G425300.1.cds1"/>
    </source>
</evidence>
<dbReference type="Gramene" id="TraesJUL3B03G01734640.1">
    <property type="protein sequence ID" value="TraesJUL3B03G01734640.1.CDS1"/>
    <property type="gene ID" value="TraesJUL3B03G01734640"/>
</dbReference>
<dbReference type="Gramene" id="TraesPARA_EIv1.0_0944910.1">
    <property type="protein sequence ID" value="TraesPARA_EIv1.0_0944910.1.CDS1"/>
    <property type="gene ID" value="TraesPARA_EIv1.0_0944910"/>
</dbReference>
<dbReference type="PANTHER" id="PTHR11999:SF148">
    <property type="entry name" value="OS10G0400500 PROTEIN"/>
    <property type="match status" value="1"/>
</dbReference>
<dbReference type="InterPro" id="IPR010977">
    <property type="entry name" value="Aromatic_deC"/>
</dbReference>
<dbReference type="SMR" id="A0A3B6FUC4"/>
<dbReference type="PRINTS" id="PR00800">
    <property type="entry name" value="YHDCRBOXLASE"/>
</dbReference>
<dbReference type="Gene3D" id="3.40.640.10">
    <property type="entry name" value="Type I PLP-dependent aspartate aminotransferase-like (Major domain)"/>
    <property type="match status" value="1"/>
</dbReference>
<dbReference type="PaxDb" id="4565-Traes_3B_D6938FD32.1"/>
<dbReference type="GO" id="GO:0005737">
    <property type="term" value="C:cytoplasm"/>
    <property type="evidence" value="ECO:0000318"/>
    <property type="project" value="GO_Central"/>
</dbReference>
<dbReference type="Gramene" id="TraesSYM3B03G01742610.1">
    <property type="protein sequence ID" value="TraesSYM3B03G01742610.1.CDS1"/>
    <property type="gene ID" value="TraesSYM3B03G01742610"/>
</dbReference>
<evidence type="ECO:0000256" key="1">
    <source>
        <dbReference type="ARBA" id="ARBA00001933"/>
    </source>
</evidence>
<dbReference type="Gramene" id="TraesROB_scaffold_007652_01G000500.1">
    <property type="protein sequence ID" value="TraesROB_scaffold_007652_01G000500.1"/>
    <property type="gene ID" value="TraesROB_scaffold_007652_01G000500"/>
</dbReference>
<feature type="modified residue" description="N6-(pyridoxal phosphate)lysine" evidence="6">
    <location>
        <position position="311"/>
    </location>
</feature>
<gene>
    <name evidence="8" type="primary">LOC123066046</name>
</gene>
<comment type="cofactor">
    <cofactor evidence="1 6 7">
        <name>pyridoxal 5'-phosphate</name>
        <dbReference type="ChEBI" id="CHEBI:597326"/>
    </cofactor>
</comment>
<keyword evidence="9" id="KW-1185">Reference proteome</keyword>
<evidence type="ECO:0000256" key="4">
    <source>
        <dbReference type="ARBA" id="ARBA00022898"/>
    </source>
</evidence>
<dbReference type="Gramene" id="TraesCAD_scaffold_008055_01G000100.1">
    <property type="protein sequence ID" value="TraesCAD_scaffold_008055_01G000100.1"/>
    <property type="gene ID" value="TraesCAD_scaffold_008055_01G000100"/>
</dbReference>
<dbReference type="Gramene" id="TraesCS3B02G425300.1">
    <property type="protein sequence ID" value="TraesCS3B02G425300.1.cds1"/>
    <property type="gene ID" value="TraesCS3B02G425300"/>
</dbReference>
<dbReference type="GO" id="GO:0006520">
    <property type="term" value="P:amino acid metabolic process"/>
    <property type="evidence" value="ECO:0007669"/>
    <property type="project" value="InterPro"/>
</dbReference>
<dbReference type="STRING" id="4565.A0A3B6FUC4"/>
<dbReference type="EnsemblPlants" id="TraesCS3B02G425300.1">
    <property type="protein sequence ID" value="TraesCS3B02G425300.1.cds1"/>
    <property type="gene ID" value="TraesCS3B02G425300"/>
</dbReference>
<dbReference type="GeneID" id="123066046"/>
<evidence type="ECO:0000313" key="9">
    <source>
        <dbReference type="Proteomes" id="UP000019116"/>
    </source>
</evidence>
<dbReference type="GO" id="GO:0030170">
    <property type="term" value="F:pyridoxal phosphate binding"/>
    <property type="evidence" value="ECO:0007669"/>
    <property type="project" value="InterPro"/>
</dbReference>
<name>A0A3B6FUC4_WHEAT</name>
<dbReference type="SUPFAM" id="SSF53383">
    <property type="entry name" value="PLP-dependent transferases"/>
    <property type="match status" value="1"/>
</dbReference>
<dbReference type="Gramene" id="TraesCLE_scaffold_129991_01G000100.1">
    <property type="protein sequence ID" value="TraesCLE_scaffold_129991_01G000100.1"/>
    <property type="gene ID" value="TraesCLE_scaffold_129991_01G000100"/>
</dbReference>
<dbReference type="InterPro" id="IPR015424">
    <property type="entry name" value="PyrdxlP-dep_Trfase"/>
</dbReference>
<evidence type="ECO:0000256" key="3">
    <source>
        <dbReference type="ARBA" id="ARBA00022793"/>
    </source>
</evidence>
<evidence type="ECO:0008006" key="10">
    <source>
        <dbReference type="Google" id="ProtNLM"/>
    </source>
</evidence>
<dbReference type="Gramene" id="TraesCS3B03G1048400.1">
    <property type="protein sequence ID" value="TraesCS3B03G1048400.1.CDS1"/>
    <property type="gene ID" value="TraesCS3B03G1048400"/>
</dbReference>
<reference evidence="8" key="2">
    <citation type="submission" date="2018-10" db="UniProtKB">
        <authorList>
            <consortium name="EnsemblPlants"/>
        </authorList>
    </citation>
    <scope>IDENTIFICATION</scope>
</reference>
<dbReference type="Gramene" id="TraesWEE_scaffold_002263_01G000300.1">
    <property type="protein sequence ID" value="TraesWEE_scaffold_002263_01G000300.1"/>
    <property type="gene ID" value="TraesWEE_scaffold_002263_01G000300"/>
</dbReference>
<dbReference type="GO" id="GO:0019752">
    <property type="term" value="P:carboxylic acid metabolic process"/>
    <property type="evidence" value="ECO:0007669"/>
    <property type="project" value="InterPro"/>
</dbReference>
<keyword evidence="4 6" id="KW-0663">Pyridoxal phosphate</keyword>
<dbReference type="RefSeq" id="XP_044345142.1">
    <property type="nucleotide sequence ID" value="XM_044489207.1"/>
</dbReference>
<dbReference type="Gene3D" id="1.20.1340.10">
    <property type="entry name" value="dopa decarboxylase, N-terminal domain"/>
    <property type="match status" value="1"/>
</dbReference>
<dbReference type="Gramene" id="TraesLDM3B03G01719090.1">
    <property type="protein sequence ID" value="TraesLDM3B03G01719090.1.CDS1"/>
    <property type="gene ID" value="TraesLDM3B03G01719090"/>
</dbReference>
<sequence>MATGGVPFDALSSLDPETFAGESRAVINFLADYYRDVETYQVQPQALPGCLRALLPDAPPENGEPMDVILEEVRTHIVPALTHWQSPKFFGYFPMNASTAGFAGEMLSTGLNIVPFMRVASPAATELESAVVDWMGKLVGLPDRFLFSGGGGGVLHGSTCEAVVCTLAAARDRALSRLGHEGILRLVVYASDQSHCTFQKGARIVGIPRSNFRIIPTTAASGYGLTAASVRDAVEADVASGLVPLYLCATVGTTGLGAVDPVRDLGELAQRHGIWLHVDAAYAGSALICPEFQHHIDGAELADSVSMNPHKWFLTNMDCCCLWVASPAALTSALSTNPEYLSNVTEESAGAGVVDYKDWQIALSRPFRAMKLWVVLRRYGGAGMRAYVRRHVEMARWFEQALEADGRFEVVAPTRFSLVTFRLRPRHEGDGDAVDGLNRRLLVAVNASGRAFMTHFVVDGKFVIRMAVGGAMTEMRHVHDTWELVREKAEEVGALQNERNVLK</sequence>
<dbReference type="AlphaFoldDB" id="A0A3B6FUC4"/>
<dbReference type="Gramene" id="TraesJAG3B03G01728290.1">
    <property type="protein sequence ID" value="TraesJAG3B03G01728290.1.CDS1"/>
    <property type="gene ID" value="TraesJAG3B03G01728290"/>
</dbReference>
<dbReference type="PANTHER" id="PTHR11999">
    <property type="entry name" value="GROUP II PYRIDOXAL-5-PHOSPHATE DECARBOXYLASE"/>
    <property type="match status" value="1"/>
</dbReference>
<dbReference type="InterPro" id="IPR002129">
    <property type="entry name" value="PyrdxlP-dep_de-COase"/>
</dbReference>
<dbReference type="GO" id="GO:0016831">
    <property type="term" value="F:carboxy-lyase activity"/>
    <property type="evidence" value="ECO:0000318"/>
    <property type="project" value="GO_Central"/>
</dbReference>
<organism evidence="8">
    <name type="scientific">Triticum aestivum</name>
    <name type="common">Wheat</name>
    <dbReference type="NCBI Taxonomy" id="4565"/>
    <lineage>
        <taxon>Eukaryota</taxon>
        <taxon>Viridiplantae</taxon>
        <taxon>Streptophyta</taxon>
        <taxon>Embryophyta</taxon>
        <taxon>Tracheophyta</taxon>
        <taxon>Spermatophyta</taxon>
        <taxon>Magnoliopsida</taxon>
        <taxon>Liliopsida</taxon>
        <taxon>Poales</taxon>
        <taxon>Poaceae</taxon>
        <taxon>BOP clade</taxon>
        <taxon>Pooideae</taxon>
        <taxon>Triticodae</taxon>
        <taxon>Triticeae</taxon>
        <taxon>Triticinae</taxon>
        <taxon>Triticum</taxon>
    </lineage>
</organism>
<dbReference type="OrthoDB" id="639767at2759"/>
<evidence type="ECO:0000256" key="5">
    <source>
        <dbReference type="ARBA" id="ARBA00023239"/>
    </source>
</evidence>
<dbReference type="OMA" id="EDKCNER"/>
<evidence type="ECO:0000256" key="7">
    <source>
        <dbReference type="RuleBase" id="RU000382"/>
    </source>
</evidence>
<evidence type="ECO:0000256" key="2">
    <source>
        <dbReference type="ARBA" id="ARBA00009533"/>
    </source>
</evidence>
<dbReference type="Proteomes" id="UP000019116">
    <property type="component" value="Chromosome 3B"/>
</dbReference>
<dbReference type="Gramene" id="TraesKAR3B01G0440690.1">
    <property type="protein sequence ID" value="cds.TraesKAR3B01G0440690.1"/>
    <property type="gene ID" value="TraesKAR3B01G0440690"/>
</dbReference>
<dbReference type="InterPro" id="IPR015422">
    <property type="entry name" value="PyrdxlP-dep_Trfase_small"/>
</dbReference>
<protein>
    <recommendedName>
        <fullName evidence="10">Tyrosine decarboxylase</fullName>
    </recommendedName>
</protein>
<proteinExistence type="inferred from homology"/>
<reference evidence="8" key="1">
    <citation type="submission" date="2018-08" db="EMBL/GenBank/DDBJ databases">
        <authorList>
            <person name="Rossello M."/>
        </authorList>
    </citation>
    <scope>NUCLEOTIDE SEQUENCE [LARGE SCALE GENOMIC DNA]</scope>
    <source>
        <strain evidence="8">cv. Chinese Spring</strain>
    </source>
</reference>